<protein>
    <submittedName>
        <fullName evidence="1">Uncharacterized protein</fullName>
    </submittedName>
</protein>
<evidence type="ECO:0000313" key="1">
    <source>
        <dbReference type="EMBL" id="KAL2521362.1"/>
    </source>
</evidence>
<gene>
    <name evidence="1" type="ORF">Fot_25285</name>
</gene>
<proteinExistence type="predicted"/>
<accession>A0ABD1U8Q1</accession>
<dbReference type="EMBL" id="JBFOLJ010000007">
    <property type="protein sequence ID" value="KAL2521362.1"/>
    <property type="molecule type" value="Genomic_DNA"/>
</dbReference>
<sequence length="186" mass="20679">MSRPEQLYRFFSVEASRTQPINHDQDCTMINSYRLIMYCMHDPPGHSQVGKGRALRGSQPQRGEFDSWMEQLVAGAVERATGDSFILGGLDGWTLTPTIIALSEIFTNLSKINYYLPPPSLILFSFSARARLQEIEKRSVAAVAGLGSSIGGGVCECTPLVMAEQQKPCSLRIKSSRPDQLKLRRK</sequence>
<comment type="caution">
    <text evidence="1">The sequence shown here is derived from an EMBL/GenBank/DDBJ whole genome shotgun (WGS) entry which is preliminary data.</text>
</comment>
<evidence type="ECO:0000313" key="2">
    <source>
        <dbReference type="Proteomes" id="UP001604277"/>
    </source>
</evidence>
<dbReference type="Proteomes" id="UP001604277">
    <property type="component" value="Unassembled WGS sequence"/>
</dbReference>
<organism evidence="1 2">
    <name type="scientific">Forsythia ovata</name>
    <dbReference type="NCBI Taxonomy" id="205694"/>
    <lineage>
        <taxon>Eukaryota</taxon>
        <taxon>Viridiplantae</taxon>
        <taxon>Streptophyta</taxon>
        <taxon>Embryophyta</taxon>
        <taxon>Tracheophyta</taxon>
        <taxon>Spermatophyta</taxon>
        <taxon>Magnoliopsida</taxon>
        <taxon>eudicotyledons</taxon>
        <taxon>Gunneridae</taxon>
        <taxon>Pentapetalae</taxon>
        <taxon>asterids</taxon>
        <taxon>lamiids</taxon>
        <taxon>Lamiales</taxon>
        <taxon>Oleaceae</taxon>
        <taxon>Forsythieae</taxon>
        <taxon>Forsythia</taxon>
    </lineage>
</organism>
<reference evidence="2" key="1">
    <citation type="submission" date="2024-07" db="EMBL/GenBank/DDBJ databases">
        <title>Two chromosome-level genome assemblies of Korean endemic species Abeliophyllum distichum and Forsythia ovata (Oleaceae).</title>
        <authorList>
            <person name="Jang H."/>
        </authorList>
    </citation>
    <scope>NUCLEOTIDE SEQUENCE [LARGE SCALE GENOMIC DNA]</scope>
</reference>
<keyword evidence="2" id="KW-1185">Reference proteome</keyword>
<name>A0ABD1U8Q1_9LAMI</name>
<dbReference type="AlphaFoldDB" id="A0ABD1U8Q1"/>